<dbReference type="EMBL" id="BDGE01000061">
    <property type="protein sequence ID" value="GBE93904.1"/>
    <property type="molecule type" value="Genomic_DNA"/>
</dbReference>
<comment type="caution">
    <text evidence="1">The sequence shown here is derived from an EMBL/GenBank/DDBJ whole genome shotgun (WGS) entry which is preliminary data.</text>
</comment>
<organism evidence="1 2">
    <name type="scientific">Nostoc cycadae WK-1</name>
    <dbReference type="NCBI Taxonomy" id="1861711"/>
    <lineage>
        <taxon>Bacteria</taxon>
        <taxon>Bacillati</taxon>
        <taxon>Cyanobacteriota</taxon>
        <taxon>Cyanophyceae</taxon>
        <taxon>Nostocales</taxon>
        <taxon>Nostocaceae</taxon>
        <taxon>Nostoc</taxon>
    </lineage>
</organism>
<reference evidence="2" key="1">
    <citation type="journal article" date="2018" name="Genome Announc.">
        <title>Draft Genome Sequence of the Nitrogen-Fixing and Hormogonia-Inducing Cyanobacterium Nostoc cycadae Strain WK-1, Isolated from the Coralloid Roots of Cycas revoluta.</title>
        <authorList>
            <person name="Kanesaki Y."/>
            <person name="Hirose M."/>
            <person name="Hirose Y."/>
            <person name="Fujisawa T."/>
            <person name="Nakamura Y."/>
            <person name="Watanabe S."/>
            <person name="Matsunaga S."/>
            <person name="Uchida H."/>
            <person name="Murakami A."/>
        </authorList>
    </citation>
    <scope>NUCLEOTIDE SEQUENCE [LARGE SCALE GENOMIC DNA]</scope>
    <source>
        <strain evidence="2">WK-1</strain>
    </source>
</reference>
<evidence type="ECO:0000313" key="2">
    <source>
        <dbReference type="Proteomes" id="UP000236527"/>
    </source>
</evidence>
<gene>
    <name evidence="1" type="ORF">NCWK1_3669</name>
</gene>
<dbReference type="AlphaFoldDB" id="A0A2H6LL24"/>
<proteinExistence type="predicted"/>
<sequence length="142" mass="15719">MGKLLSSILQAQVELLALTLLLTNSEGEEYEEQVIPSQAVSAAAKRGLALHNKFGGGRNIALAEALAEQQPLTMENINTLVEFFEKFKLDQNDPGWYNPEKPSAKWICWSLMGDESGKQLAIQTKTMIEEGLKDKSIKIKAQ</sequence>
<dbReference type="RefSeq" id="WP_103125814.1">
    <property type="nucleotide sequence ID" value="NZ_DF978433.1"/>
</dbReference>
<evidence type="ECO:0000313" key="1">
    <source>
        <dbReference type="EMBL" id="GBE93904.1"/>
    </source>
</evidence>
<name>A0A2H6LL24_9NOSO</name>
<protein>
    <submittedName>
        <fullName evidence="1">Uncharacterized protein</fullName>
    </submittedName>
</protein>
<dbReference type="Proteomes" id="UP000236527">
    <property type="component" value="Unassembled WGS sequence"/>
</dbReference>
<keyword evidence="2" id="KW-1185">Reference proteome</keyword>
<accession>A0A2H6LL24</accession>